<evidence type="ECO:0000256" key="1">
    <source>
        <dbReference type="ARBA" id="ARBA00022485"/>
    </source>
</evidence>
<evidence type="ECO:0000256" key="5">
    <source>
        <dbReference type="ARBA" id="ARBA00023014"/>
    </source>
</evidence>
<dbReference type="PANTHER" id="PTHR32331:SF0">
    <property type="entry name" value="UPF0313 PROTEIN YGIQ"/>
    <property type="match status" value="1"/>
</dbReference>
<comment type="similarity">
    <text evidence="6">Belongs to the UPF0313 family.</text>
</comment>
<dbReference type="AlphaFoldDB" id="A0AA43XIT7"/>
<feature type="domain" description="Radical SAM core" evidence="8">
    <location>
        <begin position="294"/>
        <end position="565"/>
    </location>
</feature>
<proteinExistence type="inferred from homology"/>
<dbReference type="PROSITE" id="PS51918">
    <property type="entry name" value="RADICAL_SAM"/>
    <property type="match status" value="1"/>
</dbReference>
<feature type="compositionally biased region" description="Basic residues" evidence="7">
    <location>
        <begin position="601"/>
        <end position="616"/>
    </location>
</feature>
<dbReference type="SFLD" id="SFLDG01082">
    <property type="entry name" value="B12-binding_domain_containing"/>
    <property type="match status" value="1"/>
</dbReference>
<dbReference type="InterPro" id="IPR006638">
    <property type="entry name" value="Elp3/MiaA/NifB-like_rSAM"/>
</dbReference>
<dbReference type="InterPro" id="IPR058240">
    <property type="entry name" value="rSAM_sf"/>
</dbReference>
<dbReference type="InterPro" id="IPR022946">
    <property type="entry name" value="UPF0313"/>
</dbReference>
<evidence type="ECO:0000259" key="8">
    <source>
        <dbReference type="PROSITE" id="PS51918"/>
    </source>
</evidence>
<keyword evidence="10" id="KW-1185">Reference proteome</keyword>
<keyword evidence="3 6" id="KW-0479">Metal-binding</keyword>
<gene>
    <name evidence="9" type="ORF">ISALK_00630</name>
</gene>
<evidence type="ECO:0000313" key="10">
    <source>
        <dbReference type="Proteomes" id="UP000449710"/>
    </source>
</evidence>
<dbReference type="GO" id="GO:0003824">
    <property type="term" value="F:catalytic activity"/>
    <property type="evidence" value="ECO:0007669"/>
    <property type="project" value="InterPro"/>
</dbReference>
<organism evidence="9 10">
    <name type="scientific">Isachenkonia alkalipeptolytica</name>
    <dbReference type="NCBI Taxonomy" id="2565777"/>
    <lineage>
        <taxon>Bacteria</taxon>
        <taxon>Bacillati</taxon>
        <taxon>Bacillota</taxon>
        <taxon>Clostridia</taxon>
        <taxon>Eubacteriales</taxon>
        <taxon>Clostridiaceae</taxon>
        <taxon>Isachenkonia</taxon>
    </lineage>
</organism>
<keyword evidence="5 6" id="KW-0411">Iron-sulfur</keyword>
<sequence length="616" mass="70113">MNEEFLPLTREDLSQRGWDSPDFILVTGDAYIDHPSFGSAIISRLLEAKGYRVGIIAQPDWKKDGDFLHLGKPKYGFLVTGGNVDSMVNHYSVGKKRRRKDVYSPGGKPFLRPDRASTVYTNRLKSLFKDTPIILGGIEASLRRLAHYDYWENKVRRSILLDSKADLIVYGMGEKPIVEIAEGLEAGIPVEYLQYIPGTVFKTGTLEDLPDYKLLPSFEEITENKKAYAKSFMLQYRNTDNLNGEILVEPYGNQYVVQNLPAEPMDKEALDRIYRLPFTRKAHKNYDALGGVPAIEEVQYSITSNRGCFGGCSFCALTFHQGRKVRSRSHESVMEEAAAFLKDPDFKGYIHDVGGPTANFQNPACDKQEKHGVCKDKQCLFPGPCSQLKVDHQDYVHTLRELRSLPGVKKVFIRSGIRYDYLMADQNKTFFKELVQHHVSGQLKVAPEHVSSRVLNKMGKPSKKVYDGFAREYFRYNQAFDKNQFLVPYFISSHPGSELRDAIQLAEYIRDMGYMPEQVQDFYPTPGTLSTCMYYTGLDPRTMERVYVPRSSEEKAMQRALIQFQNPKNRSLVKKALIRGNRSDLIGSHPKALVPGDASSKKSHKEPKGKRPHNRK</sequence>
<dbReference type="PANTHER" id="PTHR32331">
    <property type="entry name" value="UPF0313 PROTEIN YGIQ"/>
    <property type="match status" value="1"/>
</dbReference>
<dbReference type="SFLD" id="SFLDG01069">
    <property type="entry name" value="UPF0313"/>
    <property type="match status" value="1"/>
</dbReference>
<dbReference type="InterPro" id="IPR023404">
    <property type="entry name" value="rSAM_horseshoe"/>
</dbReference>
<evidence type="ECO:0000256" key="4">
    <source>
        <dbReference type="ARBA" id="ARBA00023004"/>
    </source>
</evidence>
<dbReference type="Pfam" id="PF11842">
    <property type="entry name" value="DUF3362"/>
    <property type="match status" value="1"/>
</dbReference>
<dbReference type="Pfam" id="PF08497">
    <property type="entry name" value="Radical_SAM_N"/>
    <property type="match status" value="1"/>
</dbReference>
<dbReference type="HAMAP" id="MF_01251">
    <property type="entry name" value="UPF0313"/>
    <property type="match status" value="1"/>
</dbReference>
<dbReference type="InterPro" id="IPR013704">
    <property type="entry name" value="UPF0313_N"/>
</dbReference>
<evidence type="ECO:0000256" key="2">
    <source>
        <dbReference type="ARBA" id="ARBA00022691"/>
    </source>
</evidence>
<reference evidence="9 10" key="1">
    <citation type="submission" date="2019-04" db="EMBL/GenBank/DDBJ databases">
        <title>Isachenkonia alkalipeptolytica gen. nov. sp. nov. a new anaerobic, alkiliphilic organothrophic bacterium capable to reduce synthesized ferrihydrite isolated from a soda lake.</title>
        <authorList>
            <person name="Toshchakov S.V."/>
            <person name="Zavarzina D.G."/>
            <person name="Zhilina T.N."/>
            <person name="Kostrikina N.A."/>
            <person name="Kublanov I.V."/>
        </authorList>
    </citation>
    <scope>NUCLEOTIDE SEQUENCE [LARGE SCALE GENOMIC DNA]</scope>
    <source>
        <strain evidence="9 10">Z-1701</strain>
    </source>
</reference>
<keyword evidence="4 6" id="KW-0408">Iron</keyword>
<comment type="cofactor">
    <cofactor evidence="6">
        <name>[4Fe-4S] cluster</name>
        <dbReference type="ChEBI" id="CHEBI:49883"/>
    </cofactor>
    <text evidence="6">Binds 1 [4Fe-4S] cluster. The cluster is coordinated with 3 cysteines and an exchangeable S-adenosyl-L-methionine.</text>
</comment>
<keyword evidence="2 6" id="KW-0949">S-adenosyl-L-methionine</keyword>
<dbReference type="SFLD" id="SFLDS00029">
    <property type="entry name" value="Radical_SAM"/>
    <property type="match status" value="1"/>
</dbReference>
<protein>
    <submittedName>
        <fullName evidence="9">YgiQ family radical SAM protein</fullName>
    </submittedName>
</protein>
<dbReference type="InterPro" id="IPR024560">
    <property type="entry name" value="UPF0313_C"/>
</dbReference>
<dbReference type="InterPro" id="IPR007197">
    <property type="entry name" value="rSAM"/>
</dbReference>
<dbReference type="GO" id="GO:0005506">
    <property type="term" value="F:iron ion binding"/>
    <property type="evidence" value="ECO:0007669"/>
    <property type="project" value="UniProtKB-UniRule"/>
</dbReference>
<feature type="binding site" evidence="6">
    <location>
        <position position="312"/>
    </location>
    <ligand>
        <name>[4Fe-4S] cluster</name>
        <dbReference type="ChEBI" id="CHEBI:49883"/>
        <note>4Fe-4S-S-AdoMet</note>
    </ligand>
</feature>
<dbReference type="Proteomes" id="UP000449710">
    <property type="component" value="Unassembled WGS sequence"/>
</dbReference>
<dbReference type="RefSeq" id="WP_160718301.1">
    <property type="nucleotide sequence ID" value="NZ_SUMG01000001.1"/>
</dbReference>
<keyword evidence="1 6" id="KW-0004">4Fe-4S</keyword>
<dbReference type="SMART" id="SM00729">
    <property type="entry name" value="Elp3"/>
    <property type="match status" value="1"/>
</dbReference>
<name>A0AA43XIT7_9CLOT</name>
<evidence type="ECO:0000256" key="6">
    <source>
        <dbReference type="HAMAP-Rule" id="MF_01251"/>
    </source>
</evidence>
<feature type="binding site" evidence="6">
    <location>
        <position position="308"/>
    </location>
    <ligand>
        <name>[4Fe-4S] cluster</name>
        <dbReference type="ChEBI" id="CHEBI:49883"/>
        <note>4Fe-4S-S-AdoMet</note>
    </ligand>
</feature>
<dbReference type="EMBL" id="SUMG01000001">
    <property type="protein sequence ID" value="NBG86994.1"/>
    <property type="molecule type" value="Genomic_DNA"/>
</dbReference>
<evidence type="ECO:0000256" key="3">
    <source>
        <dbReference type="ARBA" id="ARBA00022723"/>
    </source>
</evidence>
<dbReference type="NCBIfam" id="TIGR03904">
    <property type="entry name" value="SAM_YgiQ"/>
    <property type="match status" value="1"/>
</dbReference>
<dbReference type="Gene3D" id="3.80.30.20">
    <property type="entry name" value="tm_1862 like domain"/>
    <property type="match status" value="1"/>
</dbReference>
<dbReference type="SUPFAM" id="SSF102114">
    <property type="entry name" value="Radical SAM enzymes"/>
    <property type="match status" value="1"/>
</dbReference>
<accession>A0AA43XIT7</accession>
<feature type="region of interest" description="Disordered" evidence="7">
    <location>
        <begin position="583"/>
        <end position="616"/>
    </location>
</feature>
<evidence type="ECO:0000256" key="7">
    <source>
        <dbReference type="SAM" id="MobiDB-lite"/>
    </source>
</evidence>
<feature type="binding site" evidence="6">
    <location>
        <position position="315"/>
    </location>
    <ligand>
        <name>[4Fe-4S] cluster</name>
        <dbReference type="ChEBI" id="CHEBI:49883"/>
        <note>4Fe-4S-S-AdoMet</note>
    </ligand>
</feature>
<comment type="caution">
    <text evidence="9">The sequence shown here is derived from an EMBL/GenBank/DDBJ whole genome shotgun (WGS) entry which is preliminary data.</text>
</comment>
<evidence type="ECO:0000313" key="9">
    <source>
        <dbReference type="EMBL" id="NBG86994.1"/>
    </source>
</evidence>
<dbReference type="GO" id="GO:0051539">
    <property type="term" value="F:4 iron, 4 sulfur cluster binding"/>
    <property type="evidence" value="ECO:0007669"/>
    <property type="project" value="UniProtKB-KW"/>
</dbReference>